<name>A0A1H0HCK5_9GAMM</name>
<dbReference type="InterPro" id="IPR006016">
    <property type="entry name" value="UspA"/>
</dbReference>
<sequence length="142" mass="15219">MYRKIMVPVDLAHLKVIEPALQTVADLAQHYGAEVCYVGITANTPGSVARTPEEFTQKLKAFAQERAEVHGQPVSTHTIVSPDPIADLDDDLIKAIDEVGADLVVMPTHPPKHVDVIMPSHGGKVATHTKASVFLVRPGAGD</sequence>
<proteinExistence type="predicted"/>
<dbReference type="Gene3D" id="3.40.50.620">
    <property type="entry name" value="HUPs"/>
    <property type="match status" value="1"/>
</dbReference>
<accession>A0A1H0HCK5</accession>
<reference evidence="3" key="1">
    <citation type="submission" date="2016-10" db="EMBL/GenBank/DDBJ databases">
        <authorList>
            <person name="Varghese N."/>
            <person name="Submissions S."/>
        </authorList>
    </citation>
    <scope>NUCLEOTIDE SEQUENCE [LARGE SCALE GENOMIC DNA]</scope>
    <source>
        <strain evidence="3">CGMCC 1.6444</strain>
    </source>
</reference>
<dbReference type="InterPro" id="IPR014729">
    <property type="entry name" value="Rossmann-like_a/b/a_fold"/>
</dbReference>
<organism evidence="2 3">
    <name type="scientific">Halomonas shengliensis</name>
    <dbReference type="NCBI Taxonomy" id="419597"/>
    <lineage>
        <taxon>Bacteria</taxon>
        <taxon>Pseudomonadati</taxon>
        <taxon>Pseudomonadota</taxon>
        <taxon>Gammaproteobacteria</taxon>
        <taxon>Oceanospirillales</taxon>
        <taxon>Halomonadaceae</taxon>
        <taxon>Halomonas</taxon>
    </lineage>
</organism>
<evidence type="ECO:0000313" key="3">
    <source>
        <dbReference type="Proteomes" id="UP000199075"/>
    </source>
</evidence>
<dbReference type="SUPFAM" id="SSF52402">
    <property type="entry name" value="Adenine nucleotide alpha hydrolases-like"/>
    <property type="match status" value="1"/>
</dbReference>
<dbReference type="AlphaFoldDB" id="A0A1H0HCK5"/>
<dbReference type="CDD" id="cd00293">
    <property type="entry name" value="USP-like"/>
    <property type="match status" value="1"/>
</dbReference>
<evidence type="ECO:0000259" key="1">
    <source>
        <dbReference type="Pfam" id="PF00582"/>
    </source>
</evidence>
<feature type="domain" description="UspA" evidence="1">
    <location>
        <begin position="1"/>
        <end position="137"/>
    </location>
</feature>
<keyword evidence="3" id="KW-1185">Reference proteome</keyword>
<dbReference type="RefSeq" id="WP_089677821.1">
    <property type="nucleotide sequence ID" value="NZ_FNIV01000004.1"/>
</dbReference>
<gene>
    <name evidence="2" type="ORF">SAMN04487957_104105</name>
</gene>
<dbReference type="Proteomes" id="UP000199075">
    <property type="component" value="Unassembled WGS sequence"/>
</dbReference>
<dbReference type="STRING" id="419597.SAMN04487957_104105"/>
<evidence type="ECO:0000313" key="2">
    <source>
        <dbReference type="EMBL" id="SDO16621.1"/>
    </source>
</evidence>
<dbReference type="EMBL" id="FNIV01000004">
    <property type="protein sequence ID" value="SDO16621.1"/>
    <property type="molecule type" value="Genomic_DNA"/>
</dbReference>
<dbReference type="OrthoDB" id="9792500at2"/>
<protein>
    <submittedName>
        <fullName evidence="2">Nucleotide-binding universal stress protein, UspA family</fullName>
    </submittedName>
</protein>
<dbReference type="Pfam" id="PF00582">
    <property type="entry name" value="Usp"/>
    <property type="match status" value="1"/>
</dbReference>